<dbReference type="Proteomes" id="UP001420932">
    <property type="component" value="Unassembled WGS sequence"/>
</dbReference>
<gene>
    <name evidence="1" type="ORF">Syun_028470</name>
</gene>
<comment type="caution">
    <text evidence="1">The sequence shown here is derived from an EMBL/GenBank/DDBJ whole genome shotgun (WGS) entry which is preliminary data.</text>
</comment>
<sequence length="364" mass="40990">MAETELHFWELEVSATKAGRVRSVSVTHSREYSSSLGRYMTRATISGRTETSPYISLKTKWKRSSSSSNANSRVREWRSDGSEDAIAEEHMKSGLLIAVSPSSSKVFARANPSKDSDANPPRIMSNVKQNLQFLKLWKEFQKKKSNTPKPATSYRRKKVQKEELPEDVEIYQDPTTSLYYTNQSVETAVPVLLVDGYNVCGYWPKLKKHFANGNLDIARQKLVDELITFSTLREVKVVAVFDAMMSGLPTHKESFASVDIVFSSDTCADAWIEKEVVALKEDGCPKVWVVTSDHSQQHAAHGAGAYVWSSKALVKEIKASQKEFERMLHEQRSTSVQGKLLRHNLDPEVVDALKDLRTKLSNSE</sequence>
<name>A0AAP0EHT8_9MAGN</name>
<protein>
    <submittedName>
        <fullName evidence="1">Uncharacterized protein</fullName>
    </submittedName>
</protein>
<dbReference type="PANTHER" id="PTHR34547">
    <property type="entry name" value="YACP-LIKE NYN DOMAIN PROTEIN"/>
    <property type="match status" value="1"/>
</dbReference>
<accession>A0AAP0EHT8</accession>
<dbReference type="CDD" id="cd10912">
    <property type="entry name" value="PIN_YacP-like"/>
    <property type="match status" value="1"/>
</dbReference>
<keyword evidence="2" id="KW-1185">Reference proteome</keyword>
<dbReference type="Pfam" id="PF05991">
    <property type="entry name" value="NYN_YacP"/>
    <property type="match status" value="1"/>
</dbReference>
<dbReference type="PANTHER" id="PTHR34547:SF1">
    <property type="entry name" value="YACP-LIKE NYN DOMAIN PROTEIN"/>
    <property type="match status" value="1"/>
</dbReference>
<dbReference type="EMBL" id="JBBNAF010000012">
    <property type="protein sequence ID" value="KAK9093559.1"/>
    <property type="molecule type" value="Genomic_DNA"/>
</dbReference>
<organism evidence="1 2">
    <name type="scientific">Stephania yunnanensis</name>
    <dbReference type="NCBI Taxonomy" id="152371"/>
    <lineage>
        <taxon>Eukaryota</taxon>
        <taxon>Viridiplantae</taxon>
        <taxon>Streptophyta</taxon>
        <taxon>Embryophyta</taxon>
        <taxon>Tracheophyta</taxon>
        <taxon>Spermatophyta</taxon>
        <taxon>Magnoliopsida</taxon>
        <taxon>Ranunculales</taxon>
        <taxon>Menispermaceae</taxon>
        <taxon>Menispermoideae</taxon>
        <taxon>Cissampelideae</taxon>
        <taxon>Stephania</taxon>
    </lineage>
</organism>
<reference evidence="1 2" key="1">
    <citation type="submission" date="2024-01" db="EMBL/GenBank/DDBJ databases">
        <title>Genome assemblies of Stephania.</title>
        <authorList>
            <person name="Yang L."/>
        </authorList>
    </citation>
    <scope>NUCLEOTIDE SEQUENCE [LARGE SCALE GENOMIC DNA]</scope>
    <source>
        <strain evidence="1">YNDBR</strain>
        <tissue evidence="1">Leaf</tissue>
    </source>
</reference>
<proteinExistence type="predicted"/>
<dbReference type="AlphaFoldDB" id="A0AAP0EHT8"/>
<evidence type="ECO:0000313" key="1">
    <source>
        <dbReference type="EMBL" id="KAK9093559.1"/>
    </source>
</evidence>
<dbReference type="InterPro" id="IPR010298">
    <property type="entry name" value="YacP-like"/>
</dbReference>
<evidence type="ECO:0000313" key="2">
    <source>
        <dbReference type="Proteomes" id="UP001420932"/>
    </source>
</evidence>